<evidence type="ECO:0000313" key="2">
    <source>
        <dbReference type="Proteomes" id="UP000305131"/>
    </source>
</evidence>
<reference evidence="1 2" key="1">
    <citation type="submission" date="2019-05" db="EMBL/GenBank/DDBJ databases">
        <authorList>
            <person name="Zhou X."/>
        </authorList>
    </citation>
    <scope>NUCLEOTIDE SEQUENCE [LARGE SCALE GENOMIC DNA]</scope>
    <source>
        <strain evidence="1 2">DSM 432</strain>
    </source>
</reference>
<protein>
    <submittedName>
        <fullName evidence="1">Uncharacterized protein</fullName>
    </submittedName>
</protein>
<sequence>MHGLLNNAEVRWVKAAVAAANNTDSNSAIIDTQGYESVMFAVPVTASVATGVAKIQLEENDANADAGMTVVDAAVASAVSGATNDLASKVLVVEYFKPRKRYVQAVITSTVANIAFGEMVAILVPLQRPAQQGSTVLAKGFGQG</sequence>
<comment type="caution">
    <text evidence="1">The sequence shown here is derived from an EMBL/GenBank/DDBJ whole genome shotgun (WGS) entry which is preliminary data.</text>
</comment>
<dbReference type="EMBL" id="VAUP01000015">
    <property type="protein sequence ID" value="TLX43855.1"/>
    <property type="molecule type" value="Genomic_DNA"/>
</dbReference>
<dbReference type="GeneID" id="95773217"/>
<dbReference type="RefSeq" id="WP_138398764.1">
    <property type="nucleotide sequence ID" value="NZ_JBAFVI010000001.1"/>
</dbReference>
<organism evidence="1 2">
    <name type="scientific">Xanthobacter autotrophicus</name>
    <dbReference type="NCBI Taxonomy" id="280"/>
    <lineage>
        <taxon>Bacteria</taxon>
        <taxon>Pseudomonadati</taxon>
        <taxon>Pseudomonadota</taxon>
        <taxon>Alphaproteobacteria</taxon>
        <taxon>Hyphomicrobiales</taxon>
        <taxon>Xanthobacteraceae</taxon>
        <taxon>Xanthobacter</taxon>
    </lineage>
</organism>
<gene>
    <name evidence="1" type="ORF">FBQ73_07070</name>
</gene>
<name>A0A6C1KI32_XANAU</name>
<accession>A0A6C1KI32</accession>
<dbReference type="Proteomes" id="UP000305131">
    <property type="component" value="Unassembled WGS sequence"/>
</dbReference>
<proteinExistence type="predicted"/>
<dbReference type="AlphaFoldDB" id="A0A6C1KI32"/>
<dbReference type="OrthoDB" id="8480927at2"/>
<evidence type="ECO:0000313" key="1">
    <source>
        <dbReference type="EMBL" id="TLX43855.1"/>
    </source>
</evidence>